<accession>A0A1I2XC38</accession>
<keyword evidence="2" id="KW-1185">Reference proteome</keyword>
<reference evidence="2" key="1">
    <citation type="submission" date="2016-10" db="EMBL/GenBank/DDBJ databases">
        <authorList>
            <person name="Varghese N."/>
            <person name="Submissions S."/>
        </authorList>
    </citation>
    <scope>NUCLEOTIDE SEQUENCE [LARGE SCALE GENOMIC DNA]</scope>
    <source>
        <strain evidence="2">Gh-105</strain>
    </source>
</reference>
<proteinExistence type="predicted"/>
<dbReference type="EMBL" id="FOPM01000037">
    <property type="protein sequence ID" value="SFH11070.1"/>
    <property type="molecule type" value="Genomic_DNA"/>
</dbReference>
<evidence type="ECO:0000313" key="2">
    <source>
        <dbReference type="Proteomes" id="UP000199229"/>
    </source>
</evidence>
<dbReference type="RefSeq" id="WP_091975249.1">
    <property type="nucleotide sequence ID" value="NZ_FOPM01000037.1"/>
</dbReference>
<organism evidence="1 2">
    <name type="scientific">Methylobacterium gossipiicola</name>
    <dbReference type="NCBI Taxonomy" id="582675"/>
    <lineage>
        <taxon>Bacteria</taxon>
        <taxon>Pseudomonadati</taxon>
        <taxon>Pseudomonadota</taxon>
        <taxon>Alphaproteobacteria</taxon>
        <taxon>Hyphomicrobiales</taxon>
        <taxon>Methylobacteriaceae</taxon>
        <taxon>Methylobacterium</taxon>
    </lineage>
</organism>
<protein>
    <submittedName>
        <fullName evidence="1">Uncharacterized protein</fullName>
    </submittedName>
</protein>
<evidence type="ECO:0000313" key="1">
    <source>
        <dbReference type="EMBL" id="SFH11070.1"/>
    </source>
</evidence>
<dbReference type="Proteomes" id="UP000199229">
    <property type="component" value="Unassembled WGS sequence"/>
</dbReference>
<gene>
    <name evidence="1" type="ORF">SAMN05192565_13723</name>
</gene>
<sequence length="136" mass="15228">MIQKKHLAPDATIADVVADLEDANEYLRRVLGNMRFCQKRHGDACLRIAVTRPRGPGKGLAPSYRIDYPAGSDAEEMTIYNGFGGRSHSAFTPINVRETNWSRSHTPIQEVQKLYDGLHKAGLERAEREAPAQERP</sequence>
<name>A0A1I2XC38_9HYPH</name>
<dbReference type="OrthoDB" id="7999771at2"/>
<dbReference type="AlphaFoldDB" id="A0A1I2XC38"/>